<dbReference type="FunFam" id="3.40.30.10:FF:000176">
    <property type="entry name" value="Glutathione S-transferase theta-1"/>
    <property type="match status" value="1"/>
</dbReference>
<evidence type="ECO:0000313" key="8">
    <source>
        <dbReference type="EMBL" id="PWA86804.1"/>
    </source>
</evidence>
<dbReference type="SFLD" id="SFLDG00358">
    <property type="entry name" value="Main_(cytGST)"/>
    <property type="match status" value="1"/>
</dbReference>
<organism evidence="8 9">
    <name type="scientific">Artemisia annua</name>
    <name type="common">Sweet wormwood</name>
    <dbReference type="NCBI Taxonomy" id="35608"/>
    <lineage>
        <taxon>Eukaryota</taxon>
        <taxon>Viridiplantae</taxon>
        <taxon>Streptophyta</taxon>
        <taxon>Embryophyta</taxon>
        <taxon>Tracheophyta</taxon>
        <taxon>Spermatophyta</taxon>
        <taxon>Magnoliopsida</taxon>
        <taxon>eudicotyledons</taxon>
        <taxon>Gunneridae</taxon>
        <taxon>Pentapetalae</taxon>
        <taxon>asterids</taxon>
        <taxon>campanulids</taxon>
        <taxon>Asterales</taxon>
        <taxon>Asteraceae</taxon>
        <taxon>Asteroideae</taxon>
        <taxon>Anthemideae</taxon>
        <taxon>Artemisiinae</taxon>
        <taxon>Artemisia</taxon>
    </lineage>
</organism>
<protein>
    <recommendedName>
        <fullName evidence="2">glutathione transferase</fullName>
        <ecNumber evidence="2">2.5.1.18</ecNumber>
    </recommendedName>
</protein>
<dbReference type="CDD" id="cd03050">
    <property type="entry name" value="GST_N_Theta"/>
    <property type="match status" value="1"/>
</dbReference>
<comment type="caution">
    <text evidence="8">The sequence shown here is derived from an EMBL/GenBank/DDBJ whole genome shotgun (WGS) entry which is preliminary data.</text>
</comment>
<dbReference type="Proteomes" id="UP000245207">
    <property type="component" value="Unassembled WGS sequence"/>
</dbReference>
<dbReference type="SFLD" id="SFLDS00019">
    <property type="entry name" value="Glutathione_Transferase_(cytos"/>
    <property type="match status" value="1"/>
</dbReference>
<dbReference type="PANTHER" id="PTHR44750">
    <property type="entry name" value="GLUTATHIONE S-TRANSFERASE T1-RELATED"/>
    <property type="match status" value="1"/>
</dbReference>
<keyword evidence="3" id="KW-0216">Detoxification</keyword>
<dbReference type="InterPro" id="IPR040079">
    <property type="entry name" value="Glutathione_S-Trfase"/>
</dbReference>
<sequence>MSKIMSITTTHSFTFLSLKHHFPKLNATITSVGSSKRRTNFVKTIAFSANSLDGIEKSSKDLKSFKTEKNMSLKIFCDRMSQPSRAIIIFCKVNKIDFEEVTIDIFKNQQQSPEYKAINPMAQVPAILDGDFSLFESHAILKYLSCKFPGVASHWYPSDLIERSKVNSVLDWHHGNLRRGSVGVLVSTIFGPLKGVPSSPQAIEDSEKALAKSLSVIEEYWLKDGPFLVGRSQPSIADLSLVCEVMELELLDKKQHERILSPFKKVVKWVEDTRSATAPYFDEVHEKLFKSKIGFQEILQHYLETM</sequence>
<keyword evidence="4 8" id="KW-0808">Transferase</keyword>
<gene>
    <name evidence="8" type="ORF">CTI12_AA135990</name>
</gene>
<evidence type="ECO:0000256" key="1">
    <source>
        <dbReference type="ARBA" id="ARBA00009899"/>
    </source>
</evidence>
<evidence type="ECO:0000313" key="9">
    <source>
        <dbReference type="Proteomes" id="UP000245207"/>
    </source>
</evidence>
<dbReference type="PANTHER" id="PTHR44750:SF1">
    <property type="entry name" value="GLUTATHIONE S-TRANSFERASE T1-RELATED"/>
    <property type="match status" value="1"/>
</dbReference>
<dbReference type="Gene3D" id="1.20.1050.10">
    <property type="match status" value="1"/>
</dbReference>
<dbReference type="InterPro" id="IPR040075">
    <property type="entry name" value="GST_N_Theta"/>
</dbReference>
<dbReference type="PROSITE" id="PS50405">
    <property type="entry name" value="GST_CTER"/>
    <property type="match status" value="1"/>
</dbReference>
<dbReference type="InterPro" id="IPR036249">
    <property type="entry name" value="Thioredoxin-like_sf"/>
</dbReference>
<dbReference type="FunFam" id="1.20.1050.10:FF:000039">
    <property type="entry name" value="Glutathione S-transferase theta-1"/>
    <property type="match status" value="1"/>
</dbReference>
<dbReference type="AlphaFoldDB" id="A0A2U1PM18"/>
<dbReference type="SUPFAM" id="SSF52833">
    <property type="entry name" value="Thioredoxin-like"/>
    <property type="match status" value="1"/>
</dbReference>
<dbReference type="InterPro" id="IPR004045">
    <property type="entry name" value="Glutathione_S-Trfase_N"/>
</dbReference>
<proteinExistence type="inferred from homology"/>
<dbReference type="EC" id="2.5.1.18" evidence="2"/>
<keyword evidence="9" id="KW-1185">Reference proteome</keyword>
<reference evidence="8 9" key="1">
    <citation type="journal article" date="2018" name="Mol. Plant">
        <title>The genome of Artemisia annua provides insight into the evolution of Asteraceae family and artemisinin biosynthesis.</title>
        <authorList>
            <person name="Shen Q."/>
            <person name="Zhang L."/>
            <person name="Liao Z."/>
            <person name="Wang S."/>
            <person name="Yan T."/>
            <person name="Shi P."/>
            <person name="Liu M."/>
            <person name="Fu X."/>
            <person name="Pan Q."/>
            <person name="Wang Y."/>
            <person name="Lv Z."/>
            <person name="Lu X."/>
            <person name="Zhang F."/>
            <person name="Jiang W."/>
            <person name="Ma Y."/>
            <person name="Chen M."/>
            <person name="Hao X."/>
            <person name="Li L."/>
            <person name="Tang Y."/>
            <person name="Lv G."/>
            <person name="Zhou Y."/>
            <person name="Sun X."/>
            <person name="Brodelius P.E."/>
            <person name="Rose J.K.C."/>
            <person name="Tang K."/>
        </authorList>
    </citation>
    <scope>NUCLEOTIDE SEQUENCE [LARGE SCALE GENOMIC DNA]</scope>
    <source>
        <strain evidence="9">cv. Huhao1</strain>
        <tissue evidence="8">Leaf</tissue>
    </source>
</reference>
<evidence type="ECO:0000256" key="2">
    <source>
        <dbReference type="ARBA" id="ARBA00012452"/>
    </source>
</evidence>
<dbReference type="OrthoDB" id="422574at2759"/>
<dbReference type="Pfam" id="PF02798">
    <property type="entry name" value="GST_N"/>
    <property type="match status" value="1"/>
</dbReference>
<dbReference type="InterPro" id="IPR043377">
    <property type="entry name" value="GSTT1/2/3"/>
</dbReference>
<dbReference type="Gene3D" id="3.40.30.10">
    <property type="entry name" value="Glutaredoxin"/>
    <property type="match status" value="1"/>
</dbReference>
<dbReference type="SUPFAM" id="SSF47616">
    <property type="entry name" value="GST C-terminal domain-like"/>
    <property type="match status" value="1"/>
</dbReference>
<feature type="domain" description="GST C-terminal" evidence="7">
    <location>
        <begin position="159"/>
        <end position="293"/>
    </location>
</feature>
<dbReference type="InterPro" id="IPR010987">
    <property type="entry name" value="Glutathione-S-Trfase_C-like"/>
</dbReference>
<dbReference type="GO" id="GO:0009407">
    <property type="term" value="P:toxin catabolic process"/>
    <property type="evidence" value="ECO:0007669"/>
    <property type="project" value="UniProtKB-ARBA"/>
</dbReference>
<feature type="domain" description="GST N-terminal" evidence="6">
    <location>
        <begin position="71"/>
        <end position="152"/>
    </location>
</feature>
<dbReference type="PROSITE" id="PS50404">
    <property type="entry name" value="GST_NTER"/>
    <property type="match status" value="1"/>
</dbReference>
<dbReference type="CDD" id="cd03183">
    <property type="entry name" value="GST_C_Theta"/>
    <property type="match status" value="1"/>
</dbReference>
<evidence type="ECO:0000256" key="4">
    <source>
        <dbReference type="ARBA" id="ARBA00022679"/>
    </source>
</evidence>
<evidence type="ECO:0000259" key="6">
    <source>
        <dbReference type="PROSITE" id="PS50404"/>
    </source>
</evidence>
<evidence type="ECO:0000259" key="7">
    <source>
        <dbReference type="PROSITE" id="PS50405"/>
    </source>
</evidence>
<dbReference type="EMBL" id="PKPP01000980">
    <property type="protein sequence ID" value="PWA86804.1"/>
    <property type="molecule type" value="Genomic_DNA"/>
</dbReference>
<evidence type="ECO:0000256" key="5">
    <source>
        <dbReference type="ARBA" id="ARBA00047960"/>
    </source>
</evidence>
<dbReference type="InterPro" id="IPR036282">
    <property type="entry name" value="Glutathione-S-Trfase_C_sf"/>
</dbReference>
<dbReference type="SFLD" id="SFLDG01153">
    <property type="entry name" value="Main.4:_Theta-like"/>
    <property type="match status" value="1"/>
</dbReference>
<accession>A0A2U1PM18</accession>
<dbReference type="GO" id="GO:0004364">
    <property type="term" value="F:glutathione transferase activity"/>
    <property type="evidence" value="ECO:0007669"/>
    <property type="project" value="UniProtKB-EC"/>
</dbReference>
<dbReference type="STRING" id="35608.A0A2U1PM18"/>
<name>A0A2U1PM18_ARTAN</name>
<evidence type="ECO:0000256" key="3">
    <source>
        <dbReference type="ARBA" id="ARBA00022575"/>
    </source>
</evidence>
<comment type="catalytic activity">
    <reaction evidence="5">
        <text>RX + glutathione = an S-substituted glutathione + a halide anion + H(+)</text>
        <dbReference type="Rhea" id="RHEA:16437"/>
        <dbReference type="ChEBI" id="CHEBI:15378"/>
        <dbReference type="ChEBI" id="CHEBI:16042"/>
        <dbReference type="ChEBI" id="CHEBI:17792"/>
        <dbReference type="ChEBI" id="CHEBI:57925"/>
        <dbReference type="ChEBI" id="CHEBI:90779"/>
        <dbReference type="EC" id="2.5.1.18"/>
    </reaction>
</comment>
<comment type="similarity">
    <text evidence="1">Belongs to the GST superfamily. Theta family.</text>
</comment>
<dbReference type="InterPro" id="IPR040077">
    <property type="entry name" value="GST_C_Theta"/>
</dbReference>